<dbReference type="PROSITE" id="PS00973">
    <property type="entry name" value="USP_2"/>
    <property type="match status" value="1"/>
</dbReference>
<dbReference type="AlphaFoldDB" id="A0A9N9QH96"/>
<evidence type="ECO:0000256" key="13">
    <source>
        <dbReference type="ARBA" id="ARBA00038490"/>
    </source>
</evidence>
<evidence type="ECO:0000256" key="6">
    <source>
        <dbReference type="ARBA" id="ARBA00022786"/>
    </source>
</evidence>
<evidence type="ECO:0000256" key="10">
    <source>
        <dbReference type="ARBA" id="ARBA00023015"/>
    </source>
</evidence>
<keyword evidence="11" id="KW-0804">Transcription</keyword>
<dbReference type="GO" id="GO:0004843">
    <property type="term" value="F:cysteine-type deubiquitinase activity"/>
    <property type="evidence" value="ECO:0007669"/>
    <property type="project" value="UniProtKB-UniRule"/>
</dbReference>
<dbReference type="Pfam" id="PF02148">
    <property type="entry name" value="zf-UBP"/>
    <property type="match status" value="1"/>
</dbReference>
<dbReference type="InterPro" id="IPR013083">
    <property type="entry name" value="Znf_RING/FYVE/PHD"/>
</dbReference>
<evidence type="ECO:0000256" key="3">
    <source>
        <dbReference type="ARBA" id="ARBA00022670"/>
    </source>
</evidence>
<dbReference type="InterPro" id="IPR001607">
    <property type="entry name" value="Znf_UBP"/>
</dbReference>
<dbReference type="PANTHER" id="PTHR21646:SF33">
    <property type="entry name" value="UBIQUITIN CARBOXYL-TERMINAL HYDROLASE 22"/>
    <property type="match status" value="1"/>
</dbReference>
<dbReference type="PROSITE" id="PS50235">
    <property type="entry name" value="USP_3"/>
    <property type="match status" value="1"/>
</dbReference>
<keyword evidence="3 15" id="KW-0645">Protease</keyword>
<evidence type="ECO:0000256" key="7">
    <source>
        <dbReference type="ARBA" id="ARBA00022801"/>
    </source>
</evidence>
<dbReference type="Pfam" id="PF00443">
    <property type="entry name" value="UCH"/>
    <property type="match status" value="1"/>
</dbReference>
<accession>A0A9N9QH96</accession>
<dbReference type="SUPFAM" id="SSF54001">
    <property type="entry name" value="Cysteine proteinases"/>
    <property type="match status" value="1"/>
</dbReference>
<dbReference type="PANTHER" id="PTHR21646">
    <property type="entry name" value="UBIQUITIN CARBOXYL-TERMINAL HYDROLASE"/>
    <property type="match status" value="1"/>
</dbReference>
<evidence type="ECO:0000256" key="9">
    <source>
        <dbReference type="ARBA" id="ARBA00022833"/>
    </source>
</evidence>
<feature type="domain" description="UBP-type" evidence="17">
    <location>
        <begin position="4"/>
        <end position="118"/>
    </location>
</feature>
<evidence type="ECO:0000313" key="19">
    <source>
        <dbReference type="Proteomes" id="UP001152799"/>
    </source>
</evidence>
<evidence type="ECO:0000256" key="1">
    <source>
        <dbReference type="ARBA" id="ARBA00000707"/>
    </source>
</evidence>
<protein>
    <recommendedName>
        <fullName evidence="15">Ubiquitin carboxyl-terminal hydrolase</fullName>
        <ecNumber evidence="15">3.4.19.12</ecNumber>
    </recommendedName>
</protein>
<evidence type="ECO:0000256" key="11">
    <source>
        <dbReference type="ARBA" id="ARBA00023163"/>
    </source>
</evidence>
<evidence type="ECO:0000256" key="2">
    <source>
        <dbReference type="ARBA" id="ARBA00004123"/>
    </source>
</evidence>
<evidence type="ECO:0000256" key="5">
    <source>
        <dbReference type="ARBA" id="ARBA00022771"/>
    </source>
</evidence>
<dbReference type="PROSITE" id="PS00972">
    <property type="entry name" value="USP_1"/>
    <property type="match status" value="1"/>
</dbReference>
<dbReference type="InterPro" id="IPR028889">
    <property type="entry name" value="USP"/>
</dbReference>
<keyword evidence="12" id="KW-0539">Nucleus</keyword>
<dbReference type="SUPFAM" id="SSF57850">
    <property type="entry name" value="RING/U-box"/>
    <property type="match status" value="1"/>
</dbReference>
<organism evidence="18 19">
    <name type="scientific">Ceutorhynchus assimilis</name>
    <name type="common">cabbage seed weevil</name>
    <dbReference type="NCBI Taxonomy" id="467358"/>
    <lineage>
        <taxon>Eukaryota</taxon>
        <taxon>Metazoa</taxon>
        <taxon>Ecdysozoa</taxon>
        <taxon>Arthropoda</taxon>
        <taxon>Hexapoda</taxon>
        <taxon>Insecta</taxon>
        <taxon>Pterygota</taxon>
        <taxon>Neoptera</taxon>
        <taxon>Endopterygota</taxon>
        <taxon>Coleoptera</taxon>
        <taxon>Polyphaga</taxon>
        <taxon>Cucujiformia</taxon>
        <taxon>Curculionidae</taxon>
        <taxon>Ceutorhynchinae</taxon>
        <taxon>Ceutorhynchus</taxon>
    </lineage>
</organism>
<evidence type="ECO:0000256" key="8">
    <source>
        <dbReference type="ARBA" id="ARBA00022807"/>
    </source>
</evidence>
<comment type="subcellular location">
    <subcellularLocation>
        <location evidence="2">Nucleus</location>
    </subcellularLocation>
</comment>
<evidence type="ECO:0000256" key="4">
    <source>
        <dbReference type="ARBA" id="ARBA00022723"/>
    </source>
</evidence>
<dbReference type="InterPro" id="IPR001394">
    <property type="entry name" value="Peptidase_C19_UCH"/>
</dbReference>
<keyword evidence="6 15" id="KW-0833">Ubl conjugation pathway</keyword>
<keyword evidence="10" id="KW-0805">Transcription regulation</keyword>
<dbReference type="GO" id="GO:0005634">
    <property type="term" value="C:nucleus"/>
    <property type="evidence" value="ECO:0007669"/>
    <property type="project" value="UniProtKB-SubCell"/>
</dbReference>
<reference evidence="18" key="1">
    <citation type="submission" date="2022-01" db="EMBL/GenBank/DDBJ databases">
        <authorList>
            <person name="King R."/>
        </authorList>
    </citation>
    <scope>NUCLEOTIDE SEQUENCE</scope>
</reference>
<dbReference type="EMBL" id="OU892282">
    <property type="protein sequence ID" value="CAG9770360.1"/>
    <property type="molecule type" value="Genomic_DNA"/>
</dbReference>
<dbReference type="InterPro" id="IPR050185">
    <property type="entry name" value="Ub_carboxyl-term_hydrolase"/>
</dbReference>
<keyword evidence="5 14" id="KW-0863">Zinc-finger</keyword>
<evidence type="ECO:0000313" key="18">
    <source>
        <dbReference type="EMBL" id="CAG9770360.1"/>
    </source>
</evidence>
<dbReference type="OrthoDB" id="47475at2759"/>
<evidence type="ECO:0000259" key="17">
    <source>
        <dbReference type="PROSITE" id="PS50271"/>
    </source>
</evidence>
<feature type="domain" description="USP" evidence="16">
    <location>
        <begin position="156"/>
        <end position="469"/>
    </location>
</feature>
<keyword evidence="7 15" id="KW-0378">Hydrolase</keyword>
<keyword evidence="19" id="KW-1185">Reference proteome</keyword>
<dbReference type="InterPro" id="IPR038765">
    <property type="entry name" value="Papain-like_cys_pep_sf"/>
</dbReference>
<comment type="similarity">
    <text evidence="13">Belongs to the peptidase C19 family. UBP8 subfamily.</text>
</comment>
<keyword evidence="4" id="KW-0479">Metal-binding</keyword>
<evidence type="ECO:0000256" key="12">
    <source>
        <dbReference type="ARBA" id="ARBA00023242"/>
    </source>
</evidence>
<dbReference type="Gene3D" id="3.90.70.10">
    <property type="entry name" value="Cysteine proteinases"/>
    <property type="match status" value="1"/>
</dbReference>
<evidence type="ECO:0000259" key="16">
    <source>
        <dbReference type="PROSITE" id="PS50235"/>
    </source>
</evidence>
<keyword evidence="8 15" id="KW-0788">Thiol protease</keyword>
<dbReference type="Proteomes" id="UP001152799">
    <property type="component" value="Chromosome 6"/>
</dbReference>
<sequence>MPLTGCKHLQQFKANPSNMETLKWIHAVFVVGSKFRPLKLFNSHCQLCSRRGPYLHTCIDCVYFGCHQHIRQHAHSLDHNFALELYFGQLYCKSCADYIYDHDLDEIALENRMKSKKYLKRLFECVSWDHLEEERVLLSNRTKKICISPETTIGLRGLINLGATCFMNCIVQALMHTPLLRDYFLTERHFCKATINACLVCEVSKLFQEFYNGDKTPLALNELLHLIWTQKTDLCGDKQHDAHEFFMAALELLHKHYTESGKNRSGVESSSRCSCIIHQIFTGGLQSDIVCQNCKGVRTTTDPTLDFALDLGSVTEGGRSTCSLIDCLENFTKSEQLEKIMCENCGSKQESTKQLTIRTLPIVATFHLKRFSHSDAGIKISTAINFPDILDMTPFMTKKKKKSPFSTDNRYSLFAVINHSGDSANEGHYIAFVRQHYNYWYKCNDEVITQVTLKDVLASEGYILFYHKQVLGYE</sequence>
<keyword evidence="9" id="KW-0862">Zinc</keyword>
<dbReference type="EC" id="3.4.19.12" evidence="15"/>
<dbReference type="InterPro" id="IPR018200">
    <property type="entry name" value="USP_CS"/>
</dbReference>
<dbReference type="PROSITE" id="PS50271">
    <property type="entry name" value="ZF_UBP"/>
    <property type="match status" value="1"/>
</dbReference>
<dbReference type="Gene3D" id="3.30.40.10">
    <property type="entry name" value="Zinc/RING finger domain, C3HC4 (zinc finger)"/>
    <property type="match status" value="1"/>
</dbReference>
<gene>
    <name evidence="18" type="ORF">CEUTPL_LOCUS10814</name>
</gene>
<dbReference type="GO" id="GO:0016579">
    <property type="term" value="P:protein deubiquitination"/>
    <property type="evidence" value="ECO:0007669"/>
    <property type="project" value="InterPro"/>
</dbReference>
<name>A0A9N9QH96_9CUCU</name>
<evidence type="ECO:0000256" key="15">
    <source>
        <dbReference type="RuleBase" id="RU366025"/>
    </source>
</evidence>
<comment type="catalytic activity">
    <reaction evidence="1 15">
        <text>Thiol-dependent hydrolysis of ester, thioester, amide, peptide and isopeptide bonds formed by the C-terminal Gly of ubiquitin (a 76-residue protein attached to proteins as an intracellular targeting signal).</text>
        <dbReference type="EC" id="3.4.19.12"/>
    </reaction>
</comment>
<evidence type="ECO:0000256" key="14">
    <source>
        <dbReference type="PROSITE-ProRule" id="PRU00502"/>
    </source>
</evidence>
<dbReference type="GO" id="GO:0008270">
    <property type="term" value="F:zinc ion binding"/>
    <property type="evidence" value="ECO:0007669"/>
    <property type="project" value="UniProtKB-KW"/>
</dbReference>
<dbReference type="GO" id="GO:0006508">
    <property type="term" value="P:proteolysis"/>
    <property type="evidence" value="ECO:0007669"/>
    <property type="project" value="UniProtKB-KW"/>
</dbReference>
<proteinExistence type="inferred from homology"/>